<dbReference type="InterPro" id="IPR020583">
    <property type="entry name" value="Inositol_monoP_metal-BS"/>
</dbReference>
<accession>A0ABY4DA84</accession>
<dbReference type="RefSeq" id="WP_244772471.1">
    <property type="nucleotide sequence ID" value="NZ_CP094929.1"/>
</dbReference>
<sequence>MKQKFDELERTIRECGLYAKAQQAKIRRSLKVDGSILTESDLYITRRVLDKLIKLFPGVNIVTEEIVQGQFNPQAPYTFVLDPIDGTDSYSQGFPAWCIGLGILDSRRNPVGSIVYAPRFGCGCEELFLRTDPDEDRIWLNGEVLSVHSIAIGEKDNPREVTTGSKIIHELPFAQAKCHFRSYGCSIIHIVSAVVFKGIEACLDPTCYVWDIAPAHAIAKKAGMDFQYWNGSKFFYDDDVLINRTMFKLPLVIGTSVCRGELIRRLNAH</sequence>
<dbReference type="Gene3D" id="3.30.540.10">
    <property type="entry name" value="Fructose-1,6-Bisphosphatase, subunit A, domain 1"/>
    <property type="match status" value="1"/>
</dbReference>
<dbReference type="EMBL" id="CP094929">
    <property type="protein sequence ID" value="UOM51095.1"/>
    <property type="molecule type" value="Genomic_DNA"/>
</dbReference>
<keyword evidence="1" id="KW-0479">Metal-binding</keyword>
<evidence type="ECO:0000256" key="2">
    <source>
        <dbReference type="ARBA" id="ARBA00022801"/>
    </source>
</evidence>
<reference evidence="5" key="1">
    <citation type="journal article" date="2024" name="J Bioinform Genom">
        <title>Complete genome sequence of the type strain bacterium Sphaerochaeta associata GLS2t (VKM B-2742)t.</title>
        <authorList>
            <person name="Troshina O.Y."/>
            <person name="Tepeeva A.N."/>
            <person name="Arzamasceva V.O."/>
            <person name="Whitman W.B."/>
            <person name="Varghese N."/>
            <person name="Shapiro N."/>
            <person name="Woyke T."/>
            <person name="Kripides N.C."/>
            <person name="Vasilenko O.V."/>
        </authorList>
    </citation>
    <scope>NUCLEOTIDE SEQUENCE [LARGE SCALE GENOMIC DNA]</scope>
    <source>
        <strain evidence="5">GLS2T</strain>
    </source>
</reference>
<dbReference type="Pfam" id="PF00459">
    <property type="entry name" value="Inositol_P"/>
    <property type="match status" value="1"/>
</dbReference>
<dbReference type="PANTHER" id="PTHR20854">
    <property type="entry name" value="INOSITOL MONOPHOSPHATASE"/>
    <property type="match status" value="1"/>
</dbReference>
<proteinExistence type="predicted"/>
<gene>
    <name evidence="4" type="ORF">MUG09_16180</name>
</gene>
<name>A0ABY4DA84_9SPIR</name>
<evidence type="ECO:0000256" key="3">
    <source>
        <dbReference type="ARBA" id="ARBA00022842"/>
    </source>
</evidence>
<keyword evidence="5" id="KW-1185">Reference proteome</keyword>
<evidence type="ECO:0000313" key="4">
    <source>
        <dbReference type="EMBL" id="UOM51095.1"/>
    </source>
</evidence>
<dbReference type="Gene3D" id="3.40.190.80">
    <property type="match status" value="1"/>
</dbReference>
<dbReference type="SUPFAM" id="SSF56655">
    <property type="entry name" value="Carbohydrate phosphatase"/>
    <property type="match status" value="1"/>
</dbReference>
<dbReference type="PRINTS" id="PR00377">
    <property type="entry name" value="IMPHPHTASES"/>
</dbReference>
<dbReference type="PROSITE" id="PS00629">
    <property type="entry name" value="IMP_1"/>
    <property type="match status" value="1"/>
</dbReference>
<keyword evidence="2" id="KW-0378">Hydrolase</keyword>
<dbReference type="Proteomes" id="UP000829708">
    <property type="component" value="Chromosome"/>
</dbReference>
<dbReference type="PANTHER" id="PTHR20854:SF4">
    <property type="entry name" value="INOSITOL-1-MONOPHOSPHATASE-RELATED"/>
    <property type="match status" value="1"/>
</dbReference>
<keyword evidence="3" id="KW-0460">Magnesium</keyword>
<protein>
    <submittedName>
        <fullName evidence="4">Inositol monophosphatase</fullName>
    </submittedName>
</protein>
<dbReference type="InterPro" id="IPR000760">
    <property type="entry name" value="Inositol_monophosphatase-like"/>
</dbReference>
<evidence type="ECO:0000256" key="1">
    <source>
        <dbReference type="ARBA" id="ARBA00022723"/>
    </source>
</evidence>
<evidence type="ECO:0000313" key="5">
    <source>
        <dbReference type="Proteomes" id="UP000829708"/>
    </source>
</evidence>
<organism evidence="4 5">
    <name type="scientific">Sphaerochaeta associata</name>
    <dbReference type="NCBI Taxonomy" id="1129264"/>
    <lineage>
        <taxon>Bacteria</taxon>
        <taxon>Pseudomonadati</taxon>
        <taxon>Spirochaetota</taxon>
        <taxon>Spirochaetia</taxon>
        <taxon>Spirochaetales</taxon>
        <taxon>Sphaerochaetaceae</taxon>
        <taxon>Sphaerochaeta</taxon>
    </lineage>
</organism>